<dbReference type="PANTHER" id="PTHR11040">
    <property type="entry name" value="ZINC/IRON TRANSPORTER"/>
    <property type="match status" value="1"/>
</dbReference>
<protein>
    <submittedName>
        <fullName evidence="6">Uncharacterized protein</fullName>
    </submittedName>
</protein>
<evidence type="ECO:0000256" key="5">
    <source>
        <dbReference type="SAM" id="Phobius"/>
    </source>
</evidence>
<proteinExistence type="predicted"/>
<feature type="transmembrane region" description="Helical" evidence="5">
    <location>
        <begin position="47"/>
        <end position="69"/>
    </location>
</feature>
<evidence type="ECO:0000313" key="6">
    <source>
        <dbReference type="EMBL" id="CAJ0563639.1"/>
    </source>
</evidence>
<dbReference type="GO" id="GO:0005886">
    <property type="term" value="C:plasma membrane"/>
    <property type="evidence" value="ECO:0007669"/>
    <property type="project" value="TreeGrafter"/>
</dbReference>
<feature type="transmembrane region" description="Helical" evidence="5">
    <location>
        <begin position="224"/>
        <end position="247"/>
    </location>
</feature>
<feature type="transmembrane region" description="Helical" evidence="5">
    <location>
        <begin position="163"/>
        <end position="186"/>
    </location>
</feature>
<dbReference type="AlphaFoldDB" id="A0AA36C980"/>
<feature type="transmembrane region" description="Helical" evidence="5">
    <location>
        <begin position="89"/>
        <end position="106"/>
    </location>
</feature>
<name>A0AA36C980_9BILA</name>
<dbReference type="GO" id="GO:0005385">
    <property type="term" value="F:zinc ion transmembrane transporter activity"/>
    <property type="evidence" value="ECO:0007669"/>
    <property type="project" value="TreeGrafter"/>
</dbReference>
<evidence type="ECO:0000256" key="3">
    <source>
        <dbReference type="ARBA" id="ARBA00022989"/>
    </source>
</evidence>
<feature type="non-terminal residue" evidence="6">
    <location>
        <position position="1"/>
    </location>
</feature>
<evidence type="ECO:0000256" key="1">
    <source>
        <dbReference type="ARBA" id="ARBA00004141"/>
    </source>
</evidence>
<comment type="subcellular location">
    <subcellularLocation>
        <location evidence="1">Membrane</location>
        <topology evidence="1">Multi-pass membrane protein</topology>
    </subcellularLocation>
</comment>
<evidence type="ECO:0000313" key="7">
    <source>
        <dbReference type="Proteomes" id="UP001177023"/>
    </source>
</evidence>
<dbReference type="InterPro" id="IPR003689">
    <property type="entry name" value="ZIP"/>
</dbReference>
<dbReference type="Pfam" id="PF02535">
    <property type="entry name" value="Zip"/>
    <property type="match status" value="1"/>
</dbReference>
<keyword evidence="4 5" id="KW-0472">Membrane</keyword>
<accession>A0AA36C980</accession>
<evidence type="ECO:0000256" key="4">
    <source>
        <dbReference type="ARBA" id="ARBA00023136"/>
    </source>
</evidence>
<feature type="transmembrane region" description="Helical" evidence="5">
    <location>
        <begin position="292"/>
        <end position="312"/>
    </location>
</feature>
<evidence type="ECO:0000256" key="2">
    <source>
        <dbReference type="ARBA" id="ARBA00022692"/>
    </source>
</evidence>
<feature type="transmembrane region" description="Helical" evidence="5">
    <location>
        <begin position="259"/>
        <end position="280"/>
    </location>
</feature>
<reference evidence="6" key="1">
    <citation type="submission" date="2023-06" db="EMBL/GenBank/DDBJ databases">
        <authorList>
            <person name="Delattre M."/>
        </authorList>
    </citation>
    <scope>NUCLEOTIDE SEQUENCE</scope>
    <source>
        <strain evidence="6">AF72</strain>
    </source>
</reference>
<keyword evidence="2 5" id="KW-0812">Transmembrane</keyword>
<feature type="transmembrane region" description="Helical" evidence="5">
    <location>
        <begin position="6"/>
        <end position="26"/>
    </location>
</feature>
<keyword evidence="7" id="KW-1185">Reference proteome</keyword>
<comment type="caution">
    <text evidence="6">The sequence shown here is derived from an EMBL/GenBank/DDBJ whole genome shotgun (WGS) entry which is preliminary data.</text>
</comment>
<dbReference type="Proteomes" id="UP001177023">
    <property type="component" value="Unassembled WGS sequence"/>
</dbReference>
<gene>
    <name evidence="6" type="ORF">MSPICULIGERA_LOCUS2507</name>
</gene>
<dbReference type="PANTHER" id="PTHR11040:SF76">
    <property type="entry name" value="ZINC TRANSPORTER ZIP3"/>
    <property type="match status" value="1"/>
</dbReference>
<dbReference type="EMBL" id="CATQJA010000736">
    <property type="protein sequence ID" value="CAJ0563639.1"/>
    <property type="molecule type" value="Genomic_DNA"/>
</dbReference>
<organism evidence="6 7">
    <name type="scientific">Mesorhabditis spiculigera</name>
    <dbReference type="NCBI Taxonomy" id="96644"/>
    <lineage>
        <taxon>Eukaryota</taxon>
        <taxon>Metazoa</taxon>
        <taxon>Ecdysozoa</taxon>
        <taxon>Nematoda</taxon>
        <taxon>Chromadorea</taxon>
        <taxon>Rhabditida</taxon>
        <taxon>Rhabditina</taxon>
        <taxon>Rhabditomorpha</taxon>
        <taxon>Rhabditoidea</taxon>
        <taxon>Rhabditidae</taxon>
        <taxon>Mesorhabditinae</taxon>
        <taxon>Mesorhabditis</taxon>
    </lineage>
</organism>
<keyword evidence="3 5" id="KW-1133">Transmembrane helix</keyword>
<sequence length="313" mass="34234">MDSDWLKIILLVVMTVLSVLFGVLPIKLSSKLKELSHRGAMRSRSQLIISVITCFAGGVFLGVCLLDVLPDALDSWENVQKSLDYNTDYPFVPLLCGLGIMVVWVFEECTIVCHNVANRRIDAKSMASSRDEDVEGDILRQRKATIISRMSSTARLDMGETPLIRSITFVSAFVFHCSLEGFAFGIQEDTVSITSLFAGIMLHKCVVFFSIGVRLVKAHGQRTFVVVGLIVFVAITAPLGGAIGIIVKDSKINTTAKDVSMLVLSCLSLGTFLYITFFELLGPEKENRHANFVQWLGALAGFAIIGVVMVFAG</sequence>
<feature type="transmembrane region" description="Helical" evidence="5">
    <location>
        <begin position="192"/>
        <end position="212"/>
    </location>
</feature>